<dbReference type="InterPro" id="IPR007243">
    <property type="entry name" value="Atg6/Beclin"/>
</dbReference>
<dbReference type="Pfam" id="PF17675">
    <property type="entry name" value="APG6_N"/>
    <property type="match status" value="1"/>
</dbReference>
<proteinExistence type="inferred from homology"/>
<dbReference type="GO" id="GO:0000423">
    <property type="term" value="P:mitophagy"/>
    <property type="evidence" value="ECO:0007669"/>
    <property type="project" value="TreeGrafter"/>
</dbReference>
<dbReference type="PANTHER" id="PTHR12768:SF4">
    <property type="entry name" value="BECLIN-1"/>
    <property type="match status" value="1"/>
</dbReference>
<dbReference type="GO" id="GO:0030674">
    <property type="term" value="F:protein-macromolecule adaptor activity"/>
    <property type="evidence" value="ECO:0007669"/>
    <property type="project" value="TreeGrafter"/>
</dbReference>
<dbReference type="FunFam" id="1.10.418.40:FF:000001">
    <property type="entry name" value="beclin-1 isoform X1"/>
    <property type="match status" value="1"/>
</dbReference>
<dbReference type="GO" id="GO:0034272">
    <property type="term" value="C:phosphatidylinositol 3-kinase complex, class III, type II"/>
    <property type="evidence" value="ECO:0007669"/>
    <property type="project" value="TreeGrafter"/>
</dbReference>
<name>A0A6P6XWK8_DERPT</name>
<dbReference type="InterPro" id="IPR038274">
    <property type="entry name" value="Atg6/Beclin_C_sf"/>
</dbReference>
<dbReference type="Gene3D" id="1.10.418.40">
    <property type="entry name" value="Autophagy protein 6/Beclin 1"/>
    <property type="match status" value="1"/>
</dbReference>
<dbReference type="PANTHER" id="PTHR12768">
    <property type="entry name" value="BECLIN 1"/>
    <property type="match status" value="1"/>
</dbReference>
<evidence type="ECO:0000256" key="2">
    <source>
        <dbReference type="ARBA" id="ARBA00023054"/>
    </source>
</evidence>
<dbReference type="GO" id="GO:0034271">
    <property type="term" value="C:phosphatidylinositol 3-kinase complex, class III, type I"/>
    <property type="evidence" value="ECO:0007669"/>
    <property type="project" value="TreeGrafter"/>
</dbReference>
<gene>
    <name evidence="4" type="primary">LOC113792086</name>
</gene>
<keyword evidence="2" id="KW-0175">Coiled coil</keyword>
<dbReference type="InterPro" id="IPR041691">
    <property type="entry name" value="Atg6/beclin_CC"/>
</dbReference>
<sequence length="474" mass="55525">MENHQDKKPLSIDVNFSCQRCCQPLRLHQTLNNITKETFQDLISRNRDSSSSDDKMIMRIDDNENQSSSMDGHKTDSHVIHKTIHSFRNKKLNDCDYSLINPVSDSHNGSLPSTLVTSTLLSGFDQSSNTHSKSSKDLKLQIQLFDILSDQSDIDHPLCEECADFVIEQMDKQLMILEQECNEFSEYKKKIEEDVSSVATDEEVNNLQTKLKELYQTQSDLIVELKDLNEQQQSLDKQLKQSKHELKQSEIATEKYFQEYNAMKFNYFQCEEEYRTLENKIRDAKEYFARLKRTSVFNLTFCIWHTGPFGTINGFRLGRLPNIPVDWQEINAAWGQCALLLVSLAKKLGFTFQRYKIVPYGNFSFIDLLDDKSKQLPLYTAGGFKYYFHQKFDQAMVAFLDCLQQFYDEIRLQDRNFKLPYEMHSKGEIYEKTNNVRYSIKISINIEENWTKALKFMLTNLKWALAWVTTKHDN</sequence>
<evidence type="ECO:0000313" key="3">
    <source>
        <dbReference type="Proteomes" id="UP000515146"/>
    </source>
</evidence>
<evidence type="ECO:0000256" key="1">
    <source>
        <dbReference type="ARBA" id="ARBA00005965"/>
    </source>
</evidence>
<dbReference type="AlphaFoldDB" id="A0A6P6XWK8"/>
<dbReference type="InParanoid" id="A0A6P6XWK8"/>
<dbReference type="GO" id="GO:0045324">
    <property type="term" value="P:late endosome to vacuole transport"/>
    <property type="evidence" value="ECO:0007669"/>
    <property type="project" value="TreeGrafter"/>
</dbReference>
<organism evidence="3 4">
    <name type="scientific">Dermatophagoides pteronyssinus</name>
    <name type="common">European house dust mite</name>
    <dbReference type="NCBI Taxonomy" id="6956"/>
    <lineage>
        <taxon>Eukaryota</taxon>
        <taxon>Metazoa</taxon>
        <taxon>Ecdysozoa</taxon>
        <taxon>Arthropoda</taxon>
        <taxon>Chelicerata</taxon>
        <taxon>Arachnida</taxon>
        <taxon>Acari</taxon>
        <taxon>Acariformes</taxon>
        <taxon>Sarcoptiformes</taxon>
        <taxon>Astigmata</taxon>
        <taxon>Psoroptidia</taxon>
        <taxon>Analgoidea</taxon>
        <taxon>Pyroglyphidae</taxon>
        <taxon>Dermatophagoidinae</taxon>
        <taxon>Dermatophagoides</taxon>
    </lineage>
</organism>
<dbReference type="GO" id="GO:0000407">
    <property type="term" value="C:phagophore assembly site"/>
    <property type="evidence" value="ECO:0007669"/>
    <property type="project" value="TreeGrafter"/>
</dbReference>
<comment type="similarity">
    <text evidence="1">Belongs to the beclin family.</text>
</comment>
<evidence type="ECO:0000313" key="4">
    <source>
        <dbReference type="RefSeq" id="XP_027197767.1"/>
    </source>
</evidence>
<dbReference type="OMA" id="TATFEIW"/>
<accession>A0A6P6XWK8</accession>
<dbReference type="GO" id="GO:0043548">
    <property type="term" value="F:phosphatidylinositol 3-kinase binding"/>
    <property type="evidence" value="ECO:0007669"/>
    <property type="project" value="TreeGrafter"/>
</dbReference>
<dbReference type="GO" id="GO:0006995">
    <property type="term" value="P:cellular response to nitrogen starvation"/>
    <property type="evidence" value="ECO:0007669"/>
    <property type="project" value="TreeGrafter"/>
</dbReference>
<keyword evidence="3" id="KW-1185">Reference proteome</keyword>
<dbReference type="CTD" id="42850"/>
<dbReference type="GO" id="GO:0000045">
    <property type="term" value="P:autophagosome assembly"/>
    <property type="evidence" value="ECO:0007669"/>
    <property type="project" value="TreeGrafter"/>
</dbReference>
<dbReference type="OrthoDB" id="20368at2759"/>
<dbReference type="KEGG" id="dpte:113792086"/>
<dbReference type="InterPro" id="IPR040455">
    <property type="entry name" value="Atg6_BARA"/>
</dbReference>
<protein>
    <submittedName>
        <fullName evidence="4">Beclin-1-like protein</fullName>
    </submittedName>
</protein>
<reference evidence="4" key="1">
    <citation type="submission" date="2025-08" db="UniProtKB">
        <authorList>
            <consortium name="RefSeq"/>
        </authorList>
    </citation>
    <scope>IDENTIFICATION</scope>
    <source>
        <strain evidence="4">Airmid</strain>
    </source>
</reference>
<dbReference type="FunCoup" id="A0A6P6XWK8">
    <property type="interactions" value="1200"/>
</dbReference>
<dbReference type="Proteomes" id="UP000515146">
    <property type="component" value="Unplaced"/>
</dbReference>
<dbReference type="RefSeq" id="XP_027197767.1">
    <property type="nucleotide sequence ID" value="XM_027341966.1"/>
</dbReference>
<dbReference type="Pfam" id="PF04111">
    <property type="entry name" value="APG6"/>
    <property type="match status" value="1"/>
</dbReference>